<reference evidence="4" key="1">
    <citation type="submission" date="2015-01" db="EMBL/GenBank/DDBJ databases">
        <authorList>
            <person name="Aksoy S."/>
            <person name="Warren W."/>
            <person name="Wilson R.K."/>
        </authorList>
    </citation>
    <scope>NUCLEOTIDE SEQUENCE [LARGE SCALE GENOMIC DNA]</scope>
    <source>
        <strain evidence="4">IAEA</strain>
    </source>
</reference>
<protein>
    <submittedName>
        <fullName evidence="3">Uncharacterized protein</fullName>
    </submittedName>
</protein>
<evidence type="ECO:0000256" key="1">
    <source>
        <dbReference type="SAM" id="MobiDB-lite"/>
    </source>
</evidence>
<evidence type="ECO:0000313" key="4">
    <source>
        <dbReference type="Proteomes" id="UP000092460"/>
    </source>
</evidence>
<accession>A0A1B0AS13</accession>
<keyword evidence="2" id="KW-0472">Membrane</keyword>
<keyword evidence="4" id="KW-1185">Reference proteome</keyword>
<evidence type="ECO:0000256" key="2">
    <source>
        <dbReference type="SAM" id="Phobius"/>
    </source>
</evidence>
<dbReference type="VEuPathDB" id="VectorBase:GPPI006478"/>
<proteinExistence type="predicted"/>
<reference evidence="3" key="2">
    <citation type="submission" date="2020-05" db="UniProtKB">
        <authorList>
            <consortium name="EnsemblMetazoa"/>
        </authorList>
    </citation>
    <scope>IDENTIFICATION</scope>
    <source>
        <strain evidence="3">IAEA</strain>
    </source>
</reference>
<dbReference type="AlphaFoldDB" id="A0A1B0AS13"/>
<feature type="transmembrane region" description="Helical" evidence="2">
    <location>
        <begin position="76"/>
        <end position="94"/>
    </location>
</feature>
<keyword evidence="2" id="KW-0812">Transmembrane</keyword>
<feature type="region of interest" description="Disordered" evidence="1">
    <location>
        <begin position="1"/>
        <end position="21"/>
    </location>
</feature>
<sequence length="168" mass="19378">KSISLIPRPTKSCTHSDNDHSISHKHTEYKLQKYMRKGVSEQACENRRTCETFSKDLIYLGVSGVSMCAIKPDMKLLLLCIVNAAYTCYTSYTYDVSFSQTLLAYQDKNEREQFYVLLLLMYPMPCVLACLVIFGFVMSHTCPYVTLSFAPVFMFCRKTEEIFYSENV</sequence>
<organism evidence="3 4">
    <name type="scientific">Glossina palpalis gambiensis</name>
    <dbReference type="NCBI Taxonomy" id="67801"/>
    <lineage>
        <taxon>Eukaryota</taxon>
        <taxon>Metazoa</taxon>
        <taxon>Ecdysozoa</taxon>
        <taxon>Arthropoda</taxon>
        <taxon>Hexapoda</taxon>
        <taxon>Insecta</taxon>
        <taxon>Pterygota</taxon>
        <taxon>Neoptera</taxon>
        <taxon>Endopterygota</taxon>
        <taxon>Diptera</taxon>
        <taxon>Brachycera</taxon>
        <taxon>Muscomorpha</taxon>
        <taxon>Hippoboscoidea</taxon>
        <taxon>Glossinidae</taxon>
        <taxon>Glossina</taxon>
    </lineage>
</organism>
<evidence type="ECO:0000313" key="3">
    <source>
        <dbReference type="EnsemblMetazoa" id="GPPI006478-PA"/>
    </source>
</evidence>
<feature type="transmembrane region" description="Helical" evidence="2">
    <location>
        <begin position="114"/>
        <end position="137"/>
    </location>
</feature>
<keyword evidence="2" id="KW-1133">Transmembrane helix</keyword>
<dbReference type="EnsemblMetazoa" id="GPPI006478-RA">
    <property type="protein sequence ID" value="GPPI006478-PA"/>
    <property type="gene ID" value="GPPI006478"/>
</dbReference>
<name>A0A1B0AS13_9MUSC</name>
<dbReference type="EMBL" id="JXJN01002645">
    <property type="status" value="NOT_ANNOTATED_CDS"/>
    <property type="molecule type" value="Genomic_DNA"/>
</dbReference>
<dbReference type="Proteomes" id="UP000092460">
    <property type="component" value="Unassembled WGS sequence"/>
</dbReference>